<protein>
    <recommendedName>
        <fullName evidence="9">Tyrosine-protein kinase</fullName>
        <ecNumber evidence="9">2.7.10.2</ecNumber>
    </recommendedName>
</protein>
<keyword evidence="1 9" id="KW-0808">Transferase</keyword>
<dbReference type="GO" id="GO:0004715">
    <property type="term" value="F:non-membrane spanning protein tyrosine kinase activity"/>
    <property type="evidence" value="ECO:0007669"/>
    <property type="project" value="UniProtKB-EC"/>
</dbReference>
<proteinExistence type="inferred from homology"/>
<dbReference type="FunFam" id="3.30.505.10:FF:000051">
    <property type="entry name" value="Tyrosine-protein kinase"/>
    <property type="match status" value="1"/>
</dbReference>
<evidence type="ECO:0000259" key="12">
    <source>
        <dbReference type="PROSITE" id="PS50011"/>
    </source>
</evidence>
<dbReference type="PANTHER" id="PTHR24418">
    <property type="entry name" value="TYROSINE-PROTEIN KINASE"/>
    <property type="match status" value="1"/>
</dbReference>
<dbReference type="PROSITE" id="PS00107">
    <property type="entry name" value="PROTEIN_KINASE_ATP"/>
    <property type="match status" value="1"/>
</dbReference>
<feature type="domain" description="Protein kinase" evidence="12">
    <location>
        <begin position="117"/>
        <end position="370"/>
    </location>
</feature>
<evidence type="ECO:0000256" key="6">
    <source>
        <dbReference type="ARBA" id="ARBA00051245"/>
    </source>
</evidence>
<keyword evidence="7" id="KW-0727">SH2 domain</keyword>
<feature type="compositionally biased region" description="Basic and acidic residues" evidence="10">
    <location>
        <begin position="393"/>
        <end position="404"/>
    </location>
</feature>
<dbReference type="Proteomes" id="UP000835052">
    <property type="component" value="Unassembled WGS sequence"/>
</dbReference>
<dbReference type="SUPFAM" id="SSF56112">
    <property type="entry name" value="Protein kinase-like (PK-like)"/>
    <property type="match status" value="1"/>
</dbReference>
<accession>A0A8S1GY05</accession>
<evidence type="ECO:0000256" key="2">
    <source>
        <dbReference type="ARBA" id="ARBA00022741"/>
    </source>
</evidence>
<evidence type="ECO:0000313" key="14">
    <source>
        <dbReference type="Proteomes" id="UP000835052"/>
    </source>
</evidence>
<dbReference type="InterPro" id="IPR020635">
    <property type="entry name" value="Tyr_kinase_cat_dom"/>
</dbReference>
<dbReference type="Pfam" id="PF00017">
    <property type="entry name" value="SH2"/>
    <property type="match status" value="1"/>
</dbReference>
<keyword evidence="2 8" id="KW-0547">Nucleotide-binding</keyword>
<dbReference type="Gene3D" id="1.10.510.10">
    <property type="entry name" value="Transferase(Phosphotransferase) domain 1"/>
    <property type="match status" value="1"/>
</dbReference>
<dbReference type="Gene3D" id="3.30.505.10">
    <property type="entry name" value="SH2 domain"/>
    <property type="match status" value="1"/>
</dbReference>
<comment type="catalytic activity">
    <reaction evidence="6 9">
        <text>L-tyrosyl-[protein] + ATP = O-phospho-L-tyrosyl-[protein] + ADP + H(+)</text>
        <dbReference type="Rhea" id="RHEA:10596"/>
        <dbReference type="Rhea" id="RHEA-COMP:10136"/>
        <dbReference type="Rhea" id="RHEA-COMP:20101"/>
        <dbReference type="ChEBI" id="CHEBI:15378"/>
        <dbReference type="ChEBI" id="CHEBI:30616"/>
        <dbReference type="ChEBI" id="CHEBI:46858"/>
        <dbReference type="ChEBI" id="CHEBI:61978"/>
        <dbReference type="ChEBI" id="CHEBI:456216"/>
        <dbReference type="EC" id="2.7.10.2"/>
    </reaction>
</comment>
<dbReference type="InterPro" id="IPR050198">
    <property type="entry name" value="Non-receptor_tyrosine_kinases"/>
</dbReference>
<evidence type="ECO:0000256" key="4">
    <source>
        <dbReference type="ARBA" id="ARBA00022840"/>
    </source>
</evidence>
<evidence type="ECO:0000256" key="8">
    <source>
        <dbReference type="PROSITE-ProRule" id="PRU10141"/>
    </source>
</evidence>
<organism evidence="13 14">
    <name type="scientific">Caenorhabditis auriculariae</name>
    <dbReference type="NCBI Taxonomy" id="2777116"/>
    <lineage>
        <taxon>Eukaryota</taxon>
        <taxon>Metazoa</taxon>
        <taxon>Ecdysozoa</taxon>
        <taxon>Nematoda</taxon>
        <taxon>Chromadorea</taxon>
        <taxon>Rhabditida</taxon>
        <taxon>Rhabditina</taxon>
        <taxon>Rhabditomorpha</taxon>
        <taxon>Rhabditoidea</taxon>
        <taxon>Rhabditidae</taxon>
        <taxon>Peloderinae</taxon>
        <taxon>Caenorhabditis</taxon>
    </lineage>
</organism>
<dbReference type="SUPFAM" id="SSF55550">
    <property type="entry name" value="SH2 domain"/>
    <property type="match status" value="1"/>
</dbReference>
<name>A0A8S1GY05_9PELO</name>
<comment type="similarity">
    <text evidence="9">Belongs to the protein kinase superfamily. Tyr protein kinase family.</text>
</comment>
<evidence type="ECO:0000256" key="5">
    <source>
        <dbReference type="ARBA" id="ARBA00023137"/>
    </source>
</evidence>
<evidence type="ECO:0000256" key="10">
    <source>
        <dbReference type="SAM" id="MobiDB-lite"/>
    </source>
</evidence>
<dbReference type="CDD" id="cd00192">
    <property type="entry name" value="PTKc"/>
    <property type="match status" value="1"/>
</dbReference>
<evidence type="ECO:0000256" key="9">
    <source>
        <dbReference type="RuleBase" id="RU362096"/>
    </source>
</evidence>
<dbReference type="PROSITE" id="PS50011">
    <property type="entry name" value="PROTEIN_KINASE_DOM"/>
    <property type="match status" value="1"/>
</dbReference>
<reference evidence="13" key="1">
    <citation type="submission" date="2020-10" db="EMBL/GenBank/DDBJ databases">
        <authorList>
            <person name="Kikuchi T."/>
        </authorList>
    </citation>
    <scope>NUCLEOTIDE SEQUENCE</scope>
    <source>
        <strain evidence="13">NKZ352</strain>
    </source>
</reference>
<dbReference type="EC" id="2.7.10.2" evidence="9"/>
<dbReference type="InterPro" id="IPR017441">
    <property type="entry name" value="Protein_kinase_ATP_BS"/>
</dbReference>
<dbReference type="InterPro" id="IPR000980">
    <property type="entry name" value="SH2"/>
</dbReference>
<dbReference type="SMART" id="SM00219">
    <property type="entry name" value="TyrKc"/>
    <property type="match status" value="1"/>
</dbReference>
<feature type="binding site" evidence="8">
    <location>
        <position position="150"/>
    </location>
    <ligand>
        <name>ATP</name>
        <dbReference type="ChEBI" id="CHEBI:30616"/>
    </ligand>
</feature>
<dbReference type="OrthoDB" id="3256376at2759"/>
<dbReference type="PRINTS" id="PR00109">
    <property type="entry name" value="TYRKINASE"/>
</dbReference>
<dbReference type="InterPro" id="IPR008266">
    <property type="entry name" value="Tyr_kinase_AS"/>
</dbReference>
<dbReference type="InterPro" id="IPR001245">
    <property type="entry name" value="Ser-Thr/Tyr_kinase_cat_dom"/>
</dbReference>
<keyword evidence="14" id="KW-1185">Reference proteome</keyword>
<dbReference type="Pfam" id="PF07714">
    <property type="entry name" value="PK_Tyr_Ser-Thr"/>
    <property type="match status" value="1"/>
</dbReference>
<evidence type="ECO:0000259" key="11">
    <source>
        <dbReference type="PROSITE" id="PS50001"/>
    </source>
</evidence>
<evidence type="ECO:0000256" key="1">
    <source>
        <dbReference type="ARBA" id="ARBA00022679"/>
    </source>
</evidence>
<sequence>MVDKNISSEMWYHGLLPREDIKAMLRKPGDFLVRSTEPVKGSPRQYVVSVCVKEESEEVKHYVLREHEDKVFIEKEGFESITKLIEHHYVNKEPISKVTMLLTPIPRQSWELAHEEVTLTKKLGEGAFGEVWKGKLLHKKSAKLVDVAVKAAKLETMNKEQIKELMHEARLMRHLEHPNVVKFYGVAAGNEPLYVIMELADCGALDSYLRKNKLSIEKKTEMIYQAACGIAYIHKKNILHRDIAARNCLYGDGQVKIADFGLSREGVDYKMDMTKKVPIRWLAPETLKHGIYTQKSDVFAYGVMSWEIFENGKEPYPGMMVAEVVAQLNKGYRMPFAAEVNSDLASFITKKCWAEEPSNRCPMKDVTAYMKNSLKFKDGDEKSTSKLLSAREQNSRGRSAEKVHHGGGSSNRPKLATMFHKAFFKKQNNKDNTITTTTKRRSKKAKAQTPTEPDSPAGN</sequence>
<evidence type="ECO:0000256" key="3">
    <source>
        <dbReference type="ARBA" id="ARBA00022777"/>
    </source>
</evidence>
<evidence type="ECO:0000256" key="7">
    <source>
        <dbReference type="PROSITE-ProRule" id="PRU00191"/>
    </source>
</evidence>
<dbReference type="InterPro" id="IPR011009">
    <property type="entry name" value="Kinase-like_dom_sf"/>
</dbReference>
<dbReference type="InterPro" id="IPR036860">
    <property type="entry name" value="SH2_dom_sf"/>
</dbReference>
<dbReference type="SMART" id="SM00252">
    <property type="entry name" value="SH2"/>
    <property type="match status" value="1"/>
</dbReference>
<evidence type="ECO:0000313" key="13">
    <source>
        <dbReference type="EMBL" id="CAD6187773.1"/>
    </source>
</evidence>
<dbReference type="PRINTS" id="PR00401">
    <property type="entry name" value="SH2DOMAIN"/>
</dbReference>
<dbReference type="EMBL" id="CAJGYM010000007">
    <property type="protein sequence ID" value="CAD6187773.1"/>
    <property type="molecule type" value="Genomic_DNA"/>
</dbReference>
<dbReference type="PROSITE" id="PS00109">
    <property type="entry name" value="PROTEIN_KINASE_TYR"/>
    <property type="match status" value="1"/>
</dbReference>
<dbReference type="InterPro" id="IPR000719">
    <property type="entry name" value="Prot_kinase_dom"/>
</dbReference>
<dbReference type="CDD" id="cd10361">
    <property type="entry name" value="SH2_Fps_family"/>
    <property type="match status" value="1"/>
</dbReference>
<comment type="caution">
    <text evidence="13">The sequence shown here is derived from an EMBL/GenBank/DDBJ whole genome shotgun (WGS) entry which is preliminary data.</text>
</comment>
<dbReference type="PROSITE" id="PS50001">
    <property type="entry name" value="SH2"/>
    <property type="match status" value="1"/>
</dbReference>
<keyword evidence="3 9" id="KW-0418">Kinase</keyword>
<feature type="region of interest" description="Disordered" evidence="10">
    <location>
        <begin position="379"/>
        <end position="459"/>
    </location>
</feature>
<dbReference type="InterPro" id="IPR035849">
    <property type="entry name" value="Fes/Fps/Fer_SH2"/>
</dbReference>
<keyword evidence="5 9" id="KW-0829">Tyrosine-protein kinase</keyword>
<gene>
    <name evidence="13" type="ORF">CAUJ_LOCUS3692</name>
</gene>
<dbReference type="GO" id="GO:0005524">
    <property type="term" value="F:ATP binding"/>
    <property type="evidence" value="ECO:0007669"/>
    <property type="project" value="UniProtKB-UniRule"/>
</dbReference>
<feature type="domain" description="SH2" evidence="11">
    <location>
        <begin position="11"/>
        <end position="105"/>
    </location>
</feature>
<dbReference type="FunFam" id="3.30.200.20:FF:000518">
    <property type="entry name" value="Tyrosine-protein kinase"/>
    <property type="match status" value="1"/>
</dbReference>
<keyword evidence="4 8" id="KW-0067">ATP-binding</keyword>
<dbReference type="Gene3D" id="3.30.200.20">
    <property type="entry name" value="Phosphorylase Kinase, domain 1"/>
    <property type="match status" value="1"/>
</dbReference>
<dbReference type="AlphaFoldDB" id="A0A8S1GY05"/>